<dbReference type="PANTHER" id="PTHR40980">
    <property type="entry name" value="PLUG DOMAIN-CONTAINING PROTEIN"/>
    <property type="match status" value="1"/>
</dbReference>
<dbReference type="EMBL" id="CP109965">
    <property type="protein sequence ID" value="WAJ70551.1"/>
    <property type="molecule type" value="Genomic_DNA"/>
</dbReference>
<evidence type="ECO:0000256" key="3">
    <source>
        <dbReference type="ARBA" id="ARBA00023237"/>
    </source>
</evidence>
<feature type="domain" description="TonB-dependent receptor-like beta-barrel" evidence="6">
    <location>
        <begin position="430"/>
        <end position="909"/>
    </location>
</feature>
<comment type="similarity">
    <text evidence="4">Belongs to the TonB-dependent receptor family.</text>
</comment>
<evidence type="ECO:0000256" key="4">
    <source>
        <dbReference type="RuleBase" id="RU003357"/>
    </source>
</evidence>
<keyword evidence="3" id="KW-0998">Cell outer membrane</keyword>
<dbReference type="CDD" id="cd01347">
    <property type="entry name" value="ligand_gated_channel"/>
    <property type="match status" value="1"/>
</dbReference>
<keyword evidence="2 4" id="KW-0472">Membrane</keyword>
<sequence>MKQFKPSLLTLALATSGLISANSYAAENDGAENEVAEVIQVRGIRGSLMRAQAVKMDSTSVVEVISAEDIGKLPDSSIAESLARLPGLAGERRNGRTSGLSVRGFKEDYVGTTLNGREVLGIGDNRGVEYDLYPSEIMSGVTVYKSPNATLTTQGVGGTVDLQTARPLTSEAYMAVNLNYEMNGKKSANSDFDDKGHRLALSFSDKFADDTVGLALSIASTSSPSQEEQFRAWGYNDADPANFADDVNVAEDSTVKFFNGQDSYVRSAVLERDTFAGVLQWAPTEDLTISVDALYIDFLEEEVKRGAEELLGNDYVINAIEGNVATDVTFNDGFHSVIRNDARVKEAKLKALATNFDYQLNADWNLKLDLARSETDKTLTDIESYSGVGRSGAGDKPKTIRSYQLTSTGATFSDQPGSPDLGDFDLIKLAGPQGWGGSLAPYADTAFADDTYTYFDGQDGFVNEPVFDEELTTLRLDAIGYIEWGIFNQVSFGAHYSDRSKTKDNGGYFLTAPNWPTAAAIPDEYRVGTANLDFIGDVSVVAYDSIGMYQDGFYTKYDAAETEPDREGDSYTIDETLITLFTKLDLEAEVGDIYVKGNLGVQVVNTDQSSSGRTSFIDPANPGFVKLEDVSDGAEYTKVLPSLTLNFELTDDQIVRTAISKTLSRPRMDDLRPGSGKKFKFNADNVKETTNAKNGPWESKTGNPTLRPIEANQFDLAYDWYFADDGFLSAAFFFKDITNWHKNVEVVEDFSEFYIEDYHFVIEDGEQVKPTLFDGISSTRADGLTGYVRGYELQATVPMSLVSDTLDGFGIVASAAFTQGGLSDGSAIPGLSEESYQLTAYYEVGGFEFRVSGRKRSDFTTETYGGSLALTPTEDAGSELWDAQISYDFGKAGIESLEGLSISLQGQNLTDEDTVQFANGDPRQITQYQSFGANYLLGLNYKF</sequence>
<comment type="subcellular location">
    <subcellularLocation>
        <location evidence="1 4">Cell outer membrane</location>
    </subcellularLocation>
</comment>
<evidence type="ECO:0000259" key="7">
    <source>
        <dbReference type="Pfam" id="PF07715"/>
    </source>
</evidence>
<dbReference type="Gene3D" id="2.170.130.10">
    <property type="entry name" value="TonB-dependent receptor, plug domain"/>
    <property type="match status" value="1"/>
</dbReference>
<dbReference type="Pfam" id="PF00593">
    <property type="entry name" value="TonB_dep_Rec_b-barrel"/>
    <property type="match status" value="1"/>
</dbReference>
<evidence type="ECO:0000256" key="2">
    <source>
        <dbReference type="ARBA" id="ARBA00023136"/>
    </source>
</evidence>
<evidence type="ECO:0000256" key="5">
    <source>
        <dbReference type="SAM" id="SignalP"/>
    </source>
</evidence>
<dbReference type="InterPro" id="IPR000531">
    <property type="entry name" value="Beta-barrel_TonB"/>
</dbReference>
<evidence type="ECO:0000256" key="1">
    <source>
        <dbReference type="ARBA" id="ARBA00004442"/>
    </source>
</evidence>
<dbReference type="SUPFAM" id="SSF56935">
    <property type="entry name" value="Porins"/>
    <property type="match status" value="1"/>
</dbReference>
<dbReference type="PANTHER" id="PTHR40980:SF3">
    <property type="entry name" value="TONB-DEPENDENT RECEPTOR-LIKE BETA-BARREL DOMAIN-CONTAINING PROTEIN"/>
    <property type="match status" value="1"/>
</dbReference>
<keyword evidence="8" id="KW-0675">Receptor</keyword>
<dbReference type="InterPro" id="IPR012910">
    <property type="entry name" value="Plug_dom"/>
</dbReference>
<dbReference type="Pfam" id="PF07715">
    <property type="entry name" value="Plug"/>
    <property type="match status" value="1"/>
</dbReference>
<evidence type="ECO:0000259" key="6">
    <source>
        <dbReference type="Pfam" id="PF00593"/>
    </source>
</evidence>
<feature type="chain" id="PRO_5045229269" evidence="5">
    <location>
        <begin position="26"/>
        <end position="943"/>
    </location>
</feature>
<gene>
    <name evidence="8" type="ORF">OLW01_01660</name>
</gene>
<name>A0ABY7AN32_9ALTE</name>
<organism evidence="8 9">
    <name type="scientific">Catenovulum adriaticum</name>
    <dbReference type="NCBI Taxonomy" id="2984846"/>
    <lineage>
        <taxon>Bacteria</taxon>
        <taxon>Pseudomonadati</taxon>
        <taxon>Pseudomonadota</taxon>
        <taxon>Gammaproteobacteria</taxon>
        <taxon>Alteromonadales</taxon>
        <taxon>Alteromonadaceae</taxon>
        <taxon>Catenovulum</taxon>
    </lineage>
</organism>
<proteinExistence type="inferred from homology"/>
<dbReference type="InterPro" id="IPR036942">
    <property type="entry name" value="Beta-barrel_TonB_sf"/>
</dbReference>
<dbReference type="InterPro" id="IPR010104">
    <property type="entry name" value="TonB_rcpt_bac"/>
</dbReference>
<dbReference type="Proteomes" id="UP001163726">
    <property type="component" value="Chromosome"/>
</dbReference>
<dbReference type="Gene3D" id="2.40.170.20">
    <property type="entry name" value="TonB-dependent receptor, beta-barrel domain"/>
    <property type="match status" value="1"/>
</dbReference>
<feature type="domain" description="TonB-dependent receptor plug" evidence="7">
    <location>
        <begin position="55"/>
        <end position="158"/>
    </location>
</feature>
<dbReference type="InterPro" id="IPR037066">
    <property type="entry name" value="Plug_dom_sf"/>
</dbReference>
<dbReference type="NCBIfam" id="TIGR01782">
    <property type="entry name" value="TonB-Xanth-Caul"/>
    <property type="match status" value="1"/>
</dbReference>
<dbReference type="RefSeq" id="WP_268074901.1">
    <property type="nucleotide sequence ID" value="NZ_CP109965.1"/>
</dbReference>
<protein>
    <submittedName>
        <fullName evidence="8">TonB-dependent receptor</fullName>
    </submittedName>
</protein>
<keyword evidence="5" id="KW-0732">Signal</keyword>
<evidence type="ECO:0000313" key="9">
    <source>
        <dbReference type="Proteomes" id="UP001163726"/>
    </source>
</evidence>
<accession>A0ABY7AN32</accession>
<keyword evidence="9" id="KW-1185">Reference proteome</keyword>
<keyword evidence="4" id="KW-0798">TonB box</keyword>
<reference evidence="8" key="1">
    <citation type="submission" date="2022-10" db="EMBL/GenBank/DDBJ databases">
        <title>Catenovulum adriacola sp. nov. isolated in the Harbour of Susak.</title>
        <authorList>
            <person name="Schoch T."/>
            <person name="Reich S.J."/>
            <person name="Stoeferle S."/>
            <person name="Flaiz M."/>
            <person name="Kazda M."/>
            <person name="Riedel C.U."/>
            <person name="Duerre P."/>
        </authorList>
    </citation>
    <scope>NUCLEOTIDE SEQUENCE</scope>
    <source>
        <strain evidence="8">TS8</strain>
    </source>
</reference>
<evidence type="ECO:0000313" key="8">
    <source>
        <dbReference type="EMBL" id="WAJ70551.1"/>
    </source>
</evidence>
<feature type="signal peptide" evidence="5">
    <location>
        <begin position="1"/>
        <end position="25"/>
    </location>
</feature>